<protein>
    <submittedName>
        <fullName evidence="1">Uncharacterized protein</fullName>
    </submittedName>
</protein>
<keyword evidence="2" id="KW-1185">Reference proteome</keyword>
<dbReference type="Proteomes" id="UP000799779">
    <property type="component" value="Unassembled WGS sequence"/>
</dbReference>
<gene>
    <name evidence="1" type="ORF">P154DRAFT_579621</name>
</gene>
<evidence type="ECO:0000313" key="2">
    <source>
        <dbReference type="Proteomes" id="UP000799779"/>
    </source>
</evidence>
<reference evidence="1" key="1">
    <citation type="journal article" date="2020" name="Stud. Mycol.">
        <title>101 Dothideomycetes genomes: a test case for predicting lifestyles and emergence of pathogens.</title>
        <authorList>
            <person name="Haridas S."/>
            <person name="Albert R."/>
            <person name="Binder M."/>
            <person name="Bloem J."/>
            <person name="Labutti K."/>
            <person name="Salamov A."/>
            <person name="Andreopoulos B."/>
            <person name="Baker S."/>
            <person name="Barry K."/>
            <person name="Bills G."/>
            <person name="Bluhm B."/>
            <person name="Cannon C."/>
            <person name="Castanera R."/>
            <person name="Culley D."/>
            <person name="Daum C."/>
            <person name="Ezra D."/>
            <person name="Gonzalez J."/>
            <person name="Henrissat B."/>
            <person name="Kuo A."/>
            <person name="Liang C."/>
            <person name="Lipzen A."/>
            <person name="Lutzoni F."/>
            <person name="Magnuson J."/>
            <person name="Mondo S."/>
            <person name="Nolan M."/>
            <person name="Ohm R."/>
            <person name="Pangilinan J."/>
            <person name="Park H.-J."/>
            <person name="Ramirez L."/>
            <person name="Alfaro M."/>
            <person name="Sun H."/>
            <person name="Tritt A."/>
            <person name="Yoshinaga Y."/>
            <person name="Zwiers L.-H."/>
            <person name="Turgeon B."/>
            <person name="Goodwin S."/>
            <person name="Spatafora J."/>
            <person name="Crous P."/>
            <person name="Grigoriev I."/>
        </authorList>
    </citation>
    <scope>NUCLEOTIDE SEQUENCE</scope>
    <source>
        <strain evidence="1">CBS 123094</strain>
    </source>
</reference>
<evidence type="ECO:0000313" key="1">
    <source>
        <dbReference type="EMBL" id="KAF1996686.1"/>
    </source>
</evidence>
<proteinExistence type="predicted"/>
<accession>A0A6A5WGB0</accession>
<name>A0A6A5WGB0_9PLEO</name>
<sequence>MRAWSGIYAAPHRANPLLEHESDLRKILCFICKYHHPSTIRIPSRDPGLHLLGRPVSMPTISPHDIGRPVLIGQLPNELLIEVFRSVTEIDDDYLVRQSEFRNIILVCQHFHILATPFLYASYEANSQDTHRLLLRSLLQAPHLTSYIHTVFHEFSDYPRNSIGSEPMDQILQYVNELRLPESAAHWPDGLLEGVNDYGIAVILCLATGVEGIEIRETEYPYDRYSLASLKVRRRTMAPVWLVPIVCAALGESFGRVHSFEKLAEINIRTEYIPMMHISALLILPSLRRLTLIGQCVEVMPTWTCLPKTSEVESLTLSPNICVPVFSALVNSCKALRELHWDRIASYRFHPKRFPVHWLAPIIPALMAHADTLNILDHIWHIVHGYGAAHLQTFKPLRDLHAVAQLTYDNYHPDWNEFRLDHIPRNIKVLTLPTTDHSLLAPISLLDELFPRLFDFPHLIKIEIVVELADLKEPIDTCALELHENLFHNCTPHHPLVEIITRKVKLQESLVRIGANPYYELPR</sequence>
<dbReference type="EMBL" id="ML977622">
    <property type="protein sequence ID" value="KAF1996686.1"/>
    <property type="molecule type" value="Genomic_DNA"/>
</dbReference>
<dbReference type="AlphaFoldDB" id="A0A6A5WGB0"/>
<organism evidence="1 2">
    <name type="scientific">Amniculicola lignicola CBS 123094</name>
    <dbReference type="NCBI Taxonomy" id="1392246"/>
    <lineage>
        <taxon>Eukaryota</taxon>
        <taxon>Fungi</taxon>
        <taxon>Dikarya</taxon>
        <taxon>Ascomycota</taxon>
        <taxon>Pezizomycotina</taxon>
        <taxon>Dothideomycetes</taxon>
        <taxon>Pleosporomycetidae</taxon>
        <taxon>Pleosporales</taxon>
        <taxon>Amniculicolaceae</taxon>
        <taxon>Amniculicola</taxon>
    </lineage>
</organism>